<dbReference type="Proteomes" id="UP000224101">
    <property type="component" value="Segment"/>
</dbReference>
<organism evidence="1 2">
    <name type="scientific">Acidovorax phage ACP17</name>
    <dbReference type="NCBI Taxonomy" id="2010329"/>
    <lineage>
        <taxon>Viruses</taxon>
        <taxon>Duplodnaviria</taxon>
        <taxon>Heunggongvirae</taxon>
        <taxon>Uroviricota</taxon>
        <taxon>Caudoviricetes</taxon>
        <taxon>Busanvirus</taxon>
        <taxon>Busanvirus ACP17</taxon>
    </lineage>
</organism>
<name>A0A218M301_9CAUD</name>
<accession>A0A218M301</accession>
<dbReference type="OrthoDB" id="19165at10239"/>
<protein>
    <submittedName>
        <fullName evidence="1">Uncharacterized protein</fullName>
    </submittedName>
</protein>
<reference evidence="1 2" key="1">
    <citation type="submission" date="2017-08" db="EMBL/GenBank/DDBJ databases">
        <title>Characterization and complete genome sequence of novel bacteriophage infecting the causal agent of bacterial fruit blotch, Acidovorax citrulli.</title>
        <authorList>
            <person name="Midani A.R."/>
            <person name="Park S.-H."/>
            <person name="Choi T.-J."/>
        </authorList>
    </citation>
    <scope>NUCLEOTIDE SEQUENCE [LARGE SCALE GENOMIC DNA]</scope>
</reference>
<evidence type="ECO:0000313" key="2">
    <source>
        <dbReference type="Proteomes" id="UP000224101"/>
    </source>
</evidence>
<dbReference type="GeneID" id="40085823"/>
<proteinExistence type="predicted"/>
<sequence>MPYYTYKCQECGASESRYAKISDRDALVGSGCAMTDGCDGQLIRPVEMPGFTSSESLGRIKAPQEFRDLLKQMKKDNPGSTINER</sequence>
<keyword evidence="2" id="KW-1185">Reference proteome</keyword>
<dbReference type="RefSeq" id="YP_009609738.1">
    <property type="nucleotide sequence ID" value="NC_041997.1"/>
</dbReference>
<dbReference type="KEGG" id="vg:40085823"/>
<dbReference type="EMBL" id="KY979132">
    <property type="protein sequence ID" value="ASD50419.1"/>
    <property type="molecule type" value="Genomic_DNA"/>
</dbReference>
<evidence type="ECO:0000313" key="1">
    <source>
        <dbReference type="EMBL" id="ASD50419.1"/>
    </source>
</evidence>